<protein>
    <submittedName>
        <fullName evidence="1">Uncharacterized protein</fullName>
    </submittedName>
</protein>
<gene>
    <name evidence="1" type="ORF">SLNWT_2174</name>
</gene>
<accession>A0A0B5ETG7</accession>
<dbReference type="KEGG" id="sals:SLNWT_2174"/>
<reference evidence="1 2" key="1">
    <citation type="submission" date="2015-01" db="EMBL/GenBank/DDBJ databases">
        <title>Enhanced salinomycin production by adjusting the supply of polyketide extender units in Streptomyce albus DSM 41398.</title>
        <authorList>
            <person name="Lu C."/>
        </authorList>
    </citation>
    <scope>NUCLEOTIDE SEQUENCE [LARGE SCALE GENOMIC DNA]</scope>
    <source>
        <strain evidence="2">ATCC 21838 / DSM 41398 / FERM P-419 / JCM 4703 / NBRC 107858</strain>
    </source>
</reference>
<proteinExistence type="predicted"/>
<dbReference type="EMBL" id="CP010519">
    <property type="protein sequence ID" value="AJE82550.1"/>
    <property type="molecule type" value="Genomic_DNA"/>
</dbReference>
<sequence length="51" mass="5518">MITGSCLPNSRLPSLSIPCALLVLDRPARPRLPGRARVAGCRSPPIDRLRP</sequence>
<evidence type="ECO:0000313" key="2">
    <source>
        <dbReference type="Proteomes" id="UP000031523"/>
    </source>
</evidence>
<organism evidence="1 2">
    <name type="scientific">Streptomyces albus (strain ATCC 21838 / DSM 41398 / FERM P-419 / JCM 4703 / NBRC 107858)</name>
    <dbReference type="NCBI Taxonomy" id="1081613"/>
    <lineage>
        <taxon>Bacteria</taxon>
        <taxon>Bacillati</taxon>
        <taxon>Actinomycetota</taxon>
        <taxon>Actinomycetes</taxon>
        <taxon>Kitasatosporales</taxon>
        <taxon>Streptomycetaceae</taxon>
        <taxon>Streptomyces</taxon>
    </lineage>
</organism>
<dbReference type="AlphaFoldDB" id="A0A0B5ETG7"/>
<keyword evidence="2" id="KW-1185">Reference proteome</keyword>
<name>A0A0B5ETG7_STRA4</name>
<evidence type="ECO:0000313" key="1">
    <source>
        <dbReference type="EMBL" id="AJE82550.1"/>
    </source>
</evidence>
<dbReference type="Proteomes" id="UP000031523">
    <property type="component" value="Chromosome"/>
</dbReference>